<organism evidence="3 4">
    <name type="scientific">Feifania hominis</name>
    <dbReference type="NCBI Taxonomy" id="2763660"/>
    <lineage>
        <taxon>Bacteria</taxon>
        <taxon>Bacillati</taxon>
        <taxon>Bacillota</taxon>
        <taxon>Clostridia</taxon>
        <taxon>Eubacteriales</taxon>
        <taxon>Feifaniaceae</taxon>
        <taxon>Feifania</taxon>
    </lineage>
</organism>
<dbReference type="Pfam" id="PF14270">
    <property type="entry name" value="DUF4358"/>
    <property type="match status" value="1"/>
</dbReference>
<protein>
    <submittedName>
        <fullName evidence="3">DUF4358 domain-containing protein</fullName>
    </submittedName>
</protein>
<feature type="region of interest" description="Disordered" evidence="1">
    <location>
        <begin position="24"/>
        <end position="123"/>
    </location>
</feature>
<dbReference type="RefSeq" id="WP_249299452.1">
    <property type="nucleotide sequence ID" value="NZ_JACRSP010000001.1"/>
</dbReference>
<evidence type="ECO:0000256" key="1">
    <source>
        <dbReference type="SAM" id="MobiDB-lite"/>
    </source>
</evidence>
<keyword evidence="2" id="KW-0732">Signal</keyword>
<dbReference type="PROSITE" id="PS51257">
    <property type="entry name" value="PROKAR_LIPOPROTEIN"/>
    <property type="match status" value="1"/>
</dbReference>
<feature type="signal peptide" evidence="2">
    <location>
        <begin position="1"/>
        <end position="23"/>
    </location>
</feature>
<feature type="compositionally biased region" description="Basic and acidic residues" evidence="1">
    <location>
        <begin position="81"/>
        <end position="99"/>
    </location>
</feature>
<evidence type="ECO:0000313" key="3">
    <source>
        <dbReference type="EMBL" id="MBC8535722.1"/>
    </source>
</evidence>
<proteinExistence type="predicted"/>
<dbReference type="EMBL" id="JACRSP010000001">
    <property type="protein sequence ID" value="MBC8535722.1"/>
    <property type="molecule type" value="Genomic_DNA"/>
</dbReference>
<comment type="caution">
    <text evidence="3">The sequence shown here is derived from an EMBL/GenBank/DDBJ whole genome shotgun (WGS) entry which is preliminary data.</text>
</comment>
<dbReference type="AlphaFoldDB" id="A0A926DDA1"/>
<feature type="chain" id="PRO_5038941815" evidence="2">
    <location>
        <begin position="24"/>
        <end position="242"/>
    </location>
</feature>
<sequence>MKQKRLTILAALLAVVILLGTLAGCSTQKPDSDPPPSDGTGEPAAPGDENTNTPSDGSQDGSADPEPDGGKDPAPDENPTPDDKPDTTPDPKPDTKPDPTPDPDPTPEPEPVPESTTPEEIVDKVKLTYPSSGTMSLSDSELKTFYGIDPSLLESYCVEIPTMNINAHEIAVFLLKDSADSKAVMEACKTRAEAIQKTFEDYLPDQFDIASNPVIKSSGRYVYFVIDENAEEIGKIISGCIK</sequence>
<reference evidence="3" key="1">
    <citation type="submission" date="2020-08" db="EMBL/GenBank/DDBJ databases">
        <title>Genome public.</title>
        <authorList>
            <person name="Liu C."/>
            <person name="Sun Q."/>
        </authorList>
    </citation>
    <scope>NUCLEOTIDE SEQUENCE</scope>
    <source>
        <strain evidence="3">BX7</strain>
    </source>
</reference>
<feature type="compositionally biased region" description="Polar residues" evidence="1">
    <location>
        <begin position="49"/>
        <end position="61"/>
    </location>
</feature>
<gene>
    <name evidence="3" type="ORF">H8695_03330</name>
</gene>
<keyword evidence="4" id="KW-1185">Reference proteome</keyword>
<name>A0A926DDA1_9FIRM</name>
<evidence type="ECO:0000256" key="2">
    <source>
        <dbReference type="SAM" id="SignalP"/>
    </source>
</evidence>
<dbReference type="InterPro" id="IPR025648">
    <property type="entry name" value="DUF4358"/>
</dbReference>
<feature type="compositionally biased region" description="Pro residues" evidence="1">
    <location>
        <begin position="100"/>
        <end position="112"/>
    </location>
</feature>
<dbReference type="Proteomes" id="UP000620366">
    <property type="component" value="Unassembled WGS sequence"/>
</dbReference>
<accession>A0A926DDA1</accession>
<evidence type="ECO:0000313" key="4">
    <source>
        <dbReference type="Proteomes" id="UP000620366"/>
    </source>
</evidence>